<feature type="chain" id="PRO_5020455249" evidence="1">
    <location>
        <begin position="19"/>
        <end position="197"/>
    </location>
</feature>
<keyword evidence="3" id="KW-1185">Reference proteome</keyword>
<dbReference type="EMBL" id="SWBO01000014">
    <property type="protein sequence ID" value="TKB97121.1"/>
    <property type="molecule type" value="Genomic_DNA"/>
</dbReference>
<evidence type="ECO:0000256" key="1">
    <source>
        <dbReference type="SAM" id="SignalP"/>
    </source>
</evidence>
<dbReference type="SUPFAM" id="SSF101874">
    <property type="entry name" value="YceI-like"/>
    <property type="match status" value="1"/>
</dbReference>
<proteinExistence type="predicted"/>
<dbReference type="Proteomes" id="UP000310477">
    <property type="component" value="Unassembled WGS sequence"/>
</dbReference>
<feature type="signal peptide" evidence="1">
    <location>
        <begin position="1"/>
        <end position="18"/>
    </location>
</feature>
<dbReference type="AlphaFoldDB" id="A0A4U1BWX1"/>
<dbReference type="Gene3D" id="2.40.128.110">
    <property type="entry name" value="Lipid/polyisoprenoid-binding, YceI-like"/>
    <property type="match status" value="1"/>
</dbReference>
<gene>
    <name evidence="2" type="ORF">FA045_17185</name>
</gene>
<dbReference type="OrthoDB" id="9794147at2"/>
<organism evidence="2 3">
    <name type="scientific">Pedobacter cryotolerans</name>
    <dbReference type="NCBI Taxonomy" id="2571270"/>
    <lineage>
        <taxon>Bacteria</taxon>
        <taxon>Pseudomonadati</taxon>
        <taxon>Bacteroidota</taxon>
        <taxon>Sphingobacteriia</taxon>
        <taxon>Sphingobacteriales</taxon>
        <taxon>Sphingobacteriaceae</taxon>
        <taxon>Pedobacter</taxon>
    </lineage>
</organism>
<keyword evidence="1" id="KW-0732">Signal</keyword>
<reference evidence="2 3" key="1">
    <citation type="submission" date="2019-04" db="EMBL/GenBank/DDBJ databases">
        <title>Pedobacter sp. AR-2-6 sp. nov., isolated from Arctic soil.</title>
        <authorList>
            <person name="Dahal R.H."/>
            <person name="Kim D.-U."/>
        </authorList>
    </citation>
    <scope>NUCLEOTIDE SEQUENCE [LARGE SCALE GENOMIC DNA]</scope>
    <source>
        <strain evidence="2 3">AR-2-6</strain>
    </source>
</reference>
<comment type="caution">
    <text evidence="2">The sequence shown here is derived from an EMBL/GenBank/DDBJ whole genome shotgun (WGS) entry which is preliminary data.</text>
</comment>
<protein>
    <submittedName>
        <fullName evidence="2">YceI family protein</fullName>
    </submittedName>
</protein>
<dbReference type="RefSeq" id="WP_136878320.1">
    <property type="nucleotide sequence ID" value="NZ_SWBO01000014.1"/>
</dbReference>
<accession>A0A4U1BWX1</accession>
<evidence type="ECO:0000313" key="2">
    <source>
        <dbReference type="EMBL" id="TKB97121.1"/>
    </source>
</evidence>
<sequence>MKKYLLLLIVFIVSTSFVGNRNTALNTKWIITEHSNLSVNGTTNVGKFSCKINEYAKTDTIIIANDKTDNIILTGAVTIDVSNFSCSNFIMTRELRKTLKSDQFPQLIVKFLSLKEIANPNSKVSTVCGNVEITIAGVSKRFEISYRINIDNNKMTLVGVQPIYFSDFKLTPPKKVGHLVRANDKLSVIFNLNLRAI</sequence>
<evidence type="ECO:0000313" key="3">
    <source>
        <dbReference type="Proteomes" id="UP000310477"/>
    </source>
</evidence>
<name>A0A4U1BWX1_9SPHI</name>
<dbReference type="InterPro" id="IPR036761">
    <property type="entry name" value="TTHA0802/YceI-like_sf"/>
</dbReference>